<evidence type="ECO:0008006" key="3">
    <source>
        <dbReference type="Google" id="ProtNLM"/>
    </source>
</evidence>
<evidence type="ECO:0000256" key="1">
    <source>
        <dbReference type="SAM" id="SignalP"/>
    </source>
</evidence>
<name>A0A2S2PQR8_SCHGA</name>
<dbReference type="AlphaFoldDB" id="A0A2S2PQR8"/>
<accession>A0A2S2PQR8</accession>
<dbReference type="PANTHER" id="PTHR31511:SF12">
    <property type="entry name" value="RHO TERMINATION FACTOR N-TERMINAL DOMAIN-CONTAINING PROTEIN"/>
    <property type="match status" value="1"/>
</dbReference>
<gene>
    <name evidence="2" type="ORF">g.6890</name>
</gene>
<sequence length="180" mass="20990">MHTILVVLSLTWNILFMFKYCNSTTTNHNQTRNSNFFKPAENIYDYNALDQHTLICGSHKPILPQMPEPGSMLEFSAWNKTQRHPIVIYADFEAHLPKKANLYSTLTEEHICDSEYEHAIAVWNYFKCKNLGEYSDLYLKIDIMLLADVFENFRDLCLATYVLDPVFCTTLVQAFLLMQC</sequence>
<organism evidence="2">
    <name type="scientific">Schizaphis graminum</name>
    <name type="common">Green bug aphid</name>
    <dbReference type="NCBI Taxonomy" id="13262"/>
    <lineage>
        <taxon>Eukaryota</taxon>
        <taxon>Metazoa</taxon>
        <taxon>Ecdysozoa</taxon>
        <taxon>Arthropoda</taxon>
        <taxon>Hexapoda</taxon>
        <taxon>Insecta</taxon>
        <taxon>Pterygota</taxon>
        <taxon>Neoptera</taxon>
        <taxon>Paraneoptera</taxon>
        <taxon>Hemiptera</taxon>
        <taxon>Sternorrhyncha</taxon>
        <taxon>Aphidomorpha</taxon>
        <taxon>Aphidoidea</taxon>
        <taxon>Aphididae</taxon>
        <taxon>Aphidini</taxon>
        <taxon>Schizaphis</taxon>
    </lineage>
</organism>
<feature type="chain" id="PRO_5015657838" description="DNA-directed DNA polymerase" evidence="1">
    <location>
        <begin position="24"/>
        <end position="180"/>
    </location>
</feature>
<protein>
    <recommendedName>
        <fullName evidence="3">DNA-directed DNA polymerase</fullName>
    </recommendedName>
</protein>
<dbReference type="PANTHER" id="PTHR31511">
    <property type="entry name" value="PROTEIN CBG23764"/>
    <property type="match status" value="1"/>
</dbReference>
<keyword evidence="1" id="KW-0732">Signal</keyword>
<evidence type="ECO:0000313" key="2">
    <source>
        <dbReference type="EMBL" id="MBY31755.1"/>
    </source>
</evidence>
<dbReference type="EMBL" id="GGMR01019136">
    <property type="protein sequence ID" value="MBY31755.1"/>
    <property type="molecule type" value="Transcribed_RNA"/>
</dbReference>
<proteinExistence type="predicted"/>
<feature type="signal peptide" evidence="1">
    <location>
        <begin position="1"/>
        <end position="23"/>
    </location>
</feature>
<reference evidence="2" key="1">
    <citation type="submission" date="2018-04" db="EMBL/GenBank/DDBJ databases">
        <title>Transcriptome of Schizaphis graminum biotype I.</title>
        <authorList>
            <person name="Scully E.D."/>
            <person name="Geib S.M."/>
            <person name="Palmer N.A."/>
            <person name="Koch K."/>
            <person name="Bradshaw J."/>
            <person name="Heng-Moss T."/>
            <person name="Sarath G."/>
        </authorList>
    </citation>
    <scope>NUCLEOTIDE SEQUENCE</scope>
</reference>